<sequence length="67" mass="7435">MIVISDGKSAKENDYLSRTEEQLRIAGVETVVFDKVEANPVKSTLRRADLLLGKMVAISSWRWAAVA</sequence>
<evidence type="ECO:0000313" key="1">
    <source>
        <dbReference type="EMBL" id="NYE56735.1"/>
    </source>
</evidence>
<keyword evidence="2" id="KW-1185">Reference proteome</keyword>
<dbReference type="SUPFAM" id="SSF56796">
    <property type="entry name" value="Dehydroquinate synthase-like"/>
    <property type="match status" value="1"/>
</dbReference>
<dbReference type="Proteomes" id="UP000604066">
    <property type="component" value="Unassembled WGS sequence"/>
</dbReference>
<dbReference type="EMBL" id="JACCBS010000001">
    <property type="protein sequence ID" value="NYE56735.1"/>
    <property type="molecule type" value="Genomic_DNA"/>
</dbReference>
<comment type="caution">
    <text evidence="1">The sequence shown here is derived from an EMBL/GenBank/DDBJ whole genome shotgun (WGS) entry which is preliminary data.</text>
</comment>
<proteinExistence type="predicted"/>
<gene>
    <name evidence="1" type="ORF">HDG70_000441</name>
</gene>
<reference evidence="1 2" key="1">
    <citation type="submission" date="2020-07" db="EMBL/GenBank/DDBJ databases">
        <title>Genomic Encyclopedia of Type Strains, Phase III (KMG-III): the genomes of soil and plant-associated and newly described type strains.</title>
        <authorList>
            <person name="Whitman W."/>
        </authorList>
    </citation>
    <scope>NUCLEOTIDE SEQUENCE [LARGE SCALE GENOMIC DNA]</scope>
    <source>
        <strain evidence="1 2">DSM 11255</strain>
    </source>
</reference>
<organism evidence="1 2">
    <name type="scientific">Carboxydothermus ferrireducens DSM 11255</name>
    <dbReference type="NCBI Taxonomy" id="1119529"/>
    <lineage>
        <taxon>Bacteria</taxon>
        <taxon>Bacillati</taxon>
        <taxon>Bacillota</taxon>
        <taxon>Clostridia</taxon>
        <taxon>Thermoanaerobacterales</taxon>
        <taxon>Thermoanaerobacteraceae</taxon>
        <taxon>Carboxydothermus</taxon>
    </lineage>
</organism>
<accession>A0ABX2R735</accession>
<evidence type="ECO:0000313" key="2">
    <source>
        <dbReference type="Proteomes" id="UP000604066"/>
    </source>
</evidence>
<name>A0ABX2R735_9THEO</name>
<protein>
    <submittedName>
        <fullName evidence="1">Alcohol dehydrogenase class IV</fullName>
    </submittedName>
</protein>